<dbReference type="GO" id="GO:0010181">
    <property type="term" value="F:FMN binding"/>
    <property type="evidence" value="ECO:0007669"/>
    <property type="project" value="InterPro"/>
</dbReference>
<organism evidence="2 3">
    <name type="scientific">Stachybotrys chartarum (strain CBS 109288 / IBT 7711)</name>
    <name type="common">Toxic black mold</name>
    <name type="synonym">Stilbospora chartarum</name>
    <dbReference type="NCBI Taxonomy" id="1280523"/>
    <lineage>
        <taxon>Eukaryota</taxon>
        <taxon>Fungi</taxon>
        <taxon>Dikarya</taxon>
        <taxon>Ascomycota</taxon>
        <taxon>Pezizomycotina</taxon>
        <taxon>Sordariomycetes</taxon>
        <taxon>Hypocreomycetidae</taxon>
        <taxon>Hypocreales</taxon>
        <taxon>Stachybotryaceae</taxon>
        <taxon>Stachybotrys</taxon>
    </lineage>
</organism>
<dbReference type="PANTHER" id="PTHR28243">
    <property type="entry name" value="AGL049CP"/>
    <property type="match status" value="1"/>
</dbReference>
<dbReference type="OrthoDB" id="5394411at2759"/>
<protein>
    <recommendedName>
        <fullName evidence="1">Pyridoxamine 5'-phosphate oxidase Alr4036 family FMN-binding domain-containing protein</fullName>
    </recommendedName>
</protein>
<dbReference type="PANTHER" id="PTHR28243:SF1">
    <property type="entry name" value="PYRIDOXAMINE 5'-PHOSPHATE OXIDASE ALR4036 FAMILY FMN-BINDING DOMAIN-CONTAINING PROTEIN"/>
    <property type="match status" value="1"/>
</dbReference>
<dbReference type="Pfam" id="PF12766">
    <property type="entry name" value="Pyridox_oxase_2"/>
    <property type="match status" value="1"/>
</dbReference>
<dbReference type="Gene3D" id="2.30.110.10">
    <property type="entry name" value="Electron Transport, Fmn-binding Protein, Chain A"/>
    <property type="match status" value="1"/>
</dbReference>
<evidence type="ECO:0000313" key="3">
    <source>
        <dbReference type="Proteomes" id="UP000028045"/>
    </source>
</evidence>
<keyword evidence="3" id="KW-1185">Reference proteome</keyword>
<feature type="domain" description="Pyridoxamine 5'-phosphate oxidase Alr4036 family FMN-binding" evidence="1">
    <location>
        <begin position="9"/>
        <end position="131"/>
    </location>
</feature>
<dbReference type="InterPro" id="IPR024624">
    <property type="entry name" value="Pyridox_Oxase_Alr4036_FMN-bd"/>
</dbReference>
<evidence type="ECO:0000259" key="1">
    <source>
        <dbReference type="Pfam" id="PF12766"/>
    </source>
</evidence>
<evidence type="ECO:0000313" key="2">
    <source>
        <dbReference type="EMBL" id="KEY70923.1"/>
    </source>
</evidence>
<dbReference type="InterPro" id="IPR012349">
    <property type="entry name" value="Split_barrel_FMN-bd"/>
</dbReference>
<sequence length="260" mass="28823">MATASPTAAPWRSILLDHFKTMNSPEFVLSTLHPSPDAETPYAPRARTVIYRGTWGSLPVNPKNQAELNPDVYESDLLTLTTDSRMEKVPELLKTASDTKLQSGEGGPVEAVIWAVDPKTQWRVRGHSYIIGPDIDSAAAAPVRAALKNHMREKGNADSWSWSRELTAHFGNLNPMMRGSFRNPPPGTPLSRKPAEGLGLGQKVEDLNDKIARDNFRVVIIVPQEVDRVDLSDPAEGKRWNYTFVGSDNVGTWKTTELWP</sequence>
<name>A0A084B044_STACB</name>
<dbReference type="EMBL" id="KL648402">
    <property type="protein sequence ID" value="KEY70923.1"/>
    <property type="molecule type" value="Genomic_DNA"/>
</dbReference>
<gene>
    <name evidence="2" type="ORF">S7711_00765</name>
</gene>
<proteinExistence type="predicted"/>
<dbReference type="HOGENOM" id="CLU_061619_0_0_1"/>
<dbReference type="Proteomes" id="UP000028045">
    <property type="component" value="Unassembled WGS sequence"/>
</dbReference>
<dbReference type="AlphaFoldDB" id="A0A084B044"/>
<accession>A0A084B044</accession>
<reference evidence="2 3" key="1">
    <citation type="journal article" date="2014" name="BMC Genomics">
        <title>Comparative genome sequencing reveals chemotype-specific gene clusters in the toxigenic black mold Stachybotrys.</title>
        <authorList>
            <person name="Semeiks J."/>
            <person name="Borek D."/>
            <person name="Otwinowski Z."/>
            <person name="Grishin N.V."/>
        </authorList>
    </citation>
    <scope>NUCLEOTIDE SEQUENCE [LARGE SCALE GENOMIC DNA]</scope>
    <source>
        <strain evidence="3">CBS 109288 / IBT 7711</strain>
    </source>
</reference>
<dbReference type="SUPFAM" id="SSF50475">
    <property type="entry name" value="FMN-binding split barrel"/>
    <property type="match status" value="1"/>
</dbReference>